<evidence type="ECO:0000313" key="7">
    <source>
        <dbReference type="EMBL" id="KAG0727238.1"/>
    </source>
</evidence>
<feature type="transmembrane region" description="Helical" evidence="5">
    <location>
        <begin position="215"/>
        <end position="235"/>
    </location>
</feature>
<evidence type="ECO:0000313" key="8">
    <source>
        <dbReference type="Proteomes" id="UP000770661"/>
    </source>
</evidence>
<dbReference type="Gene3D" id="1.20.1250.20">
    <property type="entry name" value="MFS general substrate transporter like domains"/>
    <property type="match status" value="2"/>
</dbReference>
<keyword evidence="3 5" id="KW-1133">Transmembrane helix</keyword>
<dbReference type="Proteomes" id="UP000770661">
    <property type="component" value="Unassembled WGS sequence"/>
</dbReference>
<reference evidence="7" key="1">
    <citation type="submission" date="2020-07" db="EMBL/GenBank/DDBJ databases">
        <title>The High-quality genome of the commercially important snow crab, Chionoecetes opilio.</title>
        <authorList>
            <person name="Jeong J.-H."/>
            <person name="Ryu S."/>
        </authorList>
    </citation>
    <scope>NUCLEOTIDE SEQUENCE</scope>
    <source>
        <strain evidence="7">MADBK_172401_WGS</strain>
        <tissue evidence="7">Digestive gland</tissue>
    </source>
</reference>
<organism evidence="7 8">
    <name type="scientific">Chionoecetes opilio</name>
    <name type="common">Atlantic snow crab</name>
    <name type="synonym">Cancer opilio</name>
    <dbReference type="NCBI Taxonomy" id="41210"/>
    <lineage>
        <taxon>Eukaryota</taxon>
        <taxon>Metazoa</taxon>
        <taxon>Ecdysozoa</taxon>
        <taxon>Arthropoda</taxon>
        <taxon>Crustacea</taxon>
        <taxon>Multicrustacea</taxon>
        <taxon>Malacostraca</taxon>
        <taxon>Eumalacostraca</taxon>
        <taxon>Eucarida</taxon>
        <taxon>Decapoda</taxon>
        <taxon>Pleocyemata</taxon>
        <taxon>Brachyura</taxon>
        <taxon>Eubrachyura</taxon>
        <taxon>Majoidea</taxon>
        <taxon>Majidae</taxon>
        <taxon>Chionoecetes</taxon>
    </lineage>
</organism>
<proteinExistence type="predicted"/>
<dbReference type="SUPFAM" id="SSF103473">
    <property type="entry name" value="MFS general substrate transporter"/>
    <property type="match status" value="1"/>
</dbReference>
<dbReference type="InterPro" id="IPR036259">
    <property type="entry name" value="MFS_trans_sf"/>
</dbReference>
<feature type="transmembrane region" description="Helical" evidence="5">
    <location>
        <begin position="247"/>
        <end position="274"/>
    </location>
</feature>
<feature type="transmembrane region" description="Helical" evidence="5">
    <location>
        <begin position="286"/>
        <end position="304"/>
    </location>
</feature>
<comment type="caution">
    <text evidence="7">The sequence shown here is derived from an EMBL/GenBank/DDBJ whole genome shotgun (WGS) entry which is preliminary data.</text>
</comment>
<dbReference type="PROSITE" id="PS50850">
    <property type="entry name" value="MFS"/>
    <property type="match status" value="1"/>
</dbReference>
<feature type="domain" description="Major facilitator superfamily (MFS) profile" evidence="6">
    <location>
        <begin position="1"/>
        <end position="320"/>
    </location>
</feature>
<protein>
    <submittedName>
        <fullName evidence="7">Sialin</fullName>
    </submittedName>
</protein>
<dbReference type="AlphaFoldDB" id="A0A8J4YFV3"/>
<dbReference type="InterPro" id="IPR050382">
    <property type="entry name" value="MFS_Na/Anion_cotransporter"/>
</dbReference>
<dbReference type="PANTHER" id="PTHR11662">
    <property type="entry name" value="SOLUTE CARRIER FAMILY 17"/>
    <property type="match status" value="1"/>
</dbReference>
<name>A0A8J4YFV3_CHIOP</name>
<keyword evidence="2 5" id="KW-0812">Transmembrane</keyword>
<dbReference type="GO" id="GO:0016020">
    <property type="term" value="C:membrane"/>
    <property type="evidence" value="ECO:0007669"/>
    <property type="project" value="UniProtKB-SubCell"/>
</dbReference>
<dbReference type="Pfam" id="PF07690">
    <property type="entry name" value="MFS_1"/>
    <property type="match status" value="1"/>
</dbReference>
<evidence type="ECO:0000259" key="6">
    <source>
        <dbReference type="PROSITE" id="PS50850"/>
    </source>
</evidence>
<dbReference type="GO" id="GO:0022857">
    <property type="term" value="F:transmembrane transporter activity"/>
    <property type="evidence" value="ECO:0007669"/>
    <property type="project" value="InterPro"/>
</dbReference>
<feature type="transmembrane region" description="Helical" evidence="5">
    <location>
        <begin position="29"/>
        <end position="48"/>
    </location>
</feature>
<sequence length="320" mass="34435">MIQGSIYYGCAFVSLPAGRIAETYGATRVFGAMVAVGCLLCLVSPVAAQASTSLFVALRVMQGVAVGGLFPALNTLLVKWIPSEEISKVFSITHTGINLGSVTCMALAGWLCEMEWLGGWPLPFYMVGAAGLVWYALWFLLVHPTPEEHPRITQKELQYILDGRRRAGVIAALPYLLSCLVSVGWGHVIGYLTAAHILTTRRIRQLSTGIVECDAHASVTLLVVCVCIGTCNYTGHFSSMQDLSPTFCGTLMGFVSIFSSLSGMAGPLVTGLIINENQTLGAWRSVFITSAIVSIVCSTTYILFTPVQRQHWDTAASELS</sequence>
<evidence type="ECO:0000256" key="3">
    <source>
        <dbReference type="ARBA" id="ARBA00022989"/>
    </source>
</evidence>
<feature type="transmembrane region" description="Helical" evidence="5">
    <location>
        <begin position="173"/>
        <end position="195"/>
    </location>
</feature>
<dbReference type="OrthoDB" id="2985014at2759"/>
<evidence type="ECO:0000256" key="5">
    <source>
        <dbReference type="SAM" id="Phobius"/>
    </source>
</evidence>
<evidence type="ECO:0000256" key="4">
    <source>
        <dbReference type="ARBA" id="ARBA00023136"/>
    </source>
</evidence>
<dbReference type="EMBL" id="JACEEZ010003604">
    <property type="protein sequence ID" value="KAG0727238.1"/>
    <property type="molecule type" value="Genomic_DNA"/>
</dbReference>
<dbReference type="GO" id="GO:0006820">
    <property type="term" value="P:monoatomic anion transport"/>
    <property type="evidence" value="ECO:0007669"/>
    <property type="project" value="TreeGrafter"/>
</dbReference>
<feature type="transmembrane region" description="Helical" evidence="5">
    <location>
        <begin position="54"/>
        <end position="77"/>
    </location>
</feature>
<accession>A0A8J4YFV3</accession>
<comment type="subcellular location">
    <subcellularLocation>
        <location evidence="1">Membrane</location>
        <topology evidence="1">Multi-pass membrane protein</topology>
    </subcellularLocation>
</comment>
<feature type="transmembrane region" description="Helical" evidence="5">
    <location>
        <begin position="122"/>
        <end position="142"/>
    </location>
</feature>
<dbReference type="InterPro" id="IPR020846">
    <property type="entry name" value="MFS_dom"/>
</dbReference>
<evidence type="ECO:0000256" key="2">
    <source>
        <dbReference type="ARBA" id="ARBA00022692"/>
    </source>
</evidence>
<keyword evidence="4 5" id="KW-0472">Membrane</keyword>
<keyword evidence="8" id="KW-1185">Reference proteome</keyword>
<dbReference type="PANTHER" id="PTHR11662:SF399">
    <property type="entry name" value="FI19708P1-RELATED"/>
    <property type="match status" value="1"/>
</dbReference>
<gene>
    <name evidence="7" type="primary">SLC17A5_10</name>
    <name evidence="7" type="ORF">GWK47_004045</name>
</gene>
<dbReference type="InterPro" id="IPR011701">
    <property type="entry name" value="MFS"/>
</dbReference>
<evidence type="ECO:0000256" key="1">
    <source>
        <dbReference type="ARBA" id="ARBA00004141"/>
    </source>
</evidence>
<feature type="transmembrane region" description="Helical" evidence="5">
    <location>
        <begin position="89"/>
        <end position="110"/>
    </location>
</feature>